<proteinExistence type="predicted"/>
<organism evidence="1">
    <name type="scientific">marine sediment metagenome</name>
    <dbReference type="NCBI Taxonomy" id="412755"/>
    <lineage>
        <taxon>unclassified sequences</taxon>
        <taxon>metagenomes</taxon>
        <taxon>ecological metagenomes</taxon>
    </lineage>
</organism>
<accession>A0A0F9VGY4</accession>
<dbReference type="InterPro" id="IPR009921">
    <property type="entry name" value="YehS-like"/>
</dbReference>
<dbReference type="EMBL" id="LAZR01000027">
    <property type="protein sequence ID" value="KKO03290.1"/>
    <property type="molecule type" value="Genomic_DNA"/>
</dbReference>
<dbReference type="AlphaFoldDB" id="A0A0F9VGY4"/>
<dbReference type="PANTHER" id="PTHR37805">
    <property type="entry name" value="CYTOPLASMIC PROTEIN-RELATED"/>
    <property type="match status" value="1"/>
</dbReference>
<evidence type="ECO:0000313" key="1">
    <source>
        <dbReference type="EMBL" id="KKO03290.1"/>
    </source>
</evidence>
<dbReference type="Pfam" id="PF07308">
    <property type="entry name" value="DUF1456"/>
    <property type="match status" value="2"/>
</dbReference>
<gene>
    <name evidence="1" type="ORF">LCGC14_0097030</name>
</gene>
<name>A0A0F9VGY4_9ZZZZ</name>
<protein>
    <recommendedName>
        <fullName evidence="2">Protein containing DUF1456</fullName>
    </recommendedName>
</protein>
<sequence length="172" mass="19718">MLGLPKTRDAILTNNDIFRRIRYTFDLKDATIVDIFALAEVSVTQQQVTAWLKKDEDDAFVTMKNKEFASFLNGFISFKRGKREGPQPAPESQLNNNMVFQKLRIALNLKAEDILAAYELAGFRLSNHELSAFFRKPSHKNYRECKDQVLRNFLLGIQLQLRPSQDSSGSES</sequence>
<dbReference type="PANTHER" id="PTHR37805:SF1">
    <property type="entry name" value="CYTOPLASMIC PROTEIN"/>
    <property type="match status" value="1"/>
</dbReference>
<reference evidence="1" key="1">
    <citation type="journal article" date="2015" name="Nature">
        <title>Complex archaea that bridge the gap between prokaryotes and eukaryotes.</title>
        <authorList>
            <person name="Spang A."/>
            <person name="Saw J.H."/>
            <person name="Jorgensen S.L."/>
            <person name="Zaremba-Niedzwiedzka K."/>
            <person name="Martijn J."/>
            <person name="Lind A.E."/>
            <person name="van Eijk R."/>
            <person name="Schleper C."/>
            <person name="Guy L."/>
            <person name="Ettema T.J."/>
        </authorList>
    </citation>
    <scope>NUCLEOTIDE SEQUENCE</scope>
</reference>
<evidence type="ECO:0008006" key="2">
    <source>
        <dbReference type="Google" id="ProtNLM"/>
    </source>
</evidence>
<comment type="caution">
    <text evidence="1">The sequence shown here is derived from an EMBL/GenBank/DDBJ whole genome shotgun (WGS) entry which is preliminary data.</text>
</comment>